<dbReference type="AlphaFoldDB" id="A0AAN7ATU7"/>
<comment type="caution">
    <text evidence="1">The sequence shown here is derived from an EMBL/GenBank/DDBJ whole genome shotgun (WGS) entry which is preliminary data.</text>
</comment>
<reference evidence="1" key="2">
    <citation type="submission" date="2023-05" db="EMBL/GenBank/DDBJ databases">
        <authorList>
            <consortium name="Lawrence Berkeley National Laboratory"/>
            <person name="Steindorff A."/>
            <person name="Hensen N."/>
            <person name="Bonometti L."/>
            <person name="Westerberg I."/>
            <person name="Brannstrom I.O."/>
            <person name="Guillou S."/>
            <person name="Cros-Aarteil S."/>
            <person name="Calhoun S."/>
            <person name="Haridas S."/>
            <person name="Kuo A."/>
            <person name="Mondo S."/>
            <person name="Pangilinan J."/>
            <person name="Riley R."/>
            <person name="Labutti K."/>
            <person name="Andreopoulos B."/>
            <person name="Lipzen A."/>
            <person name="Chen C."/>
            <person name="Yanf M."/>
            <person name="Daum C."/>
            <person name="Ng V."/>
            <person name="Clum A."/>
            <person name="Ohm R."/>
            <person name="Martin F."/>
            <person name="Silar P."/>
            <person name="Natvig D."/>
            <person name="Lalanne C."/>
            <person name="Gautier V."/>
            <person name="Ament-Velasquez S.L."/>
            <person name="Kruys A."/>
            <person name="Hutchinson M.I."/>
            <person name="Powell A.J."/>
            <person name="Barry K."/>
            <person name="Miller A.N."/>
            <person name="Grigoriev I.V."/>
            <person name="Debuchy R."/>
            <person name="Gladieux P."/>
            <person name="Thoren M.H."/>
            <person name="Johannesson H."/>
        </authorList>
    </citation>
    <scope>NUCLEOTIDE SEQUENCE</scope>
    <source>
        <strain evidence="1">CBS 315.58</strain>
    </source>
</reference>
<accession>A0AAN7ATU7</accession>
<organism evidence="1 2">
    <name type="scientific">Triangularia verruculosa</name>
    <dbReference type="NCBI Taxonomy" id="2587418"/>
    <lineage>
        <taxon>Eukaryota</taxon>
        <taxon>Fungi</taxon>
        <taxon>Dikarya</taxon>
        <taxon>Ascomycota</taxon>
        <taxon>Pezizomycotina</taxon>
        <taxon>Sordariomycetes</taxon>
        <taxon>Sordariomycetidae</taxon>
        <taxon>Sordariales</taxon>
        <taxon>Podosporaceae</taxon>
        <taxon>Triangularia</taxon>
    </lineage>
</organism>
<gene>
    <name evidence="1" type="ORF">QBC40DRAFT_229118</name>
</gene>
<protein>
    <submittedName>
        <fullName evidence="1">Uncharacterized protein</fullName>
    </submittedName>
</protein>
<proteinExistence type="predicted"/>
<sequence>MPDIDAVALAALIISIIALTSTIGQLLQQYFATADGYRRCLPSVMGRWGTKSERRWRWREFRFETIYYVPHISLHKLTSFGGDTVSLSKIWDEDWRGTRHLNREYLLENDEFHNDSWGSGEMVCWVTFVKRLAQSEQSLAQAFRPLSQHPREWIKWESRSGSVPSVPSIRVLRRSWDFMPPDVTRPLCRTTLADIAILALRLGMKWKEFDPPNGKLRAEGPQGIITSRFIRSIGLCLEYTDTEHDGTLGATVPRKLDRILLDSFLPVDDVSYFLFGIVRGNPRLACYDRRIDSPASITHFLDFLDSTSATPLHLSANLAKAMKQREGWMPGFGDIIPITAPKLSSAESLLCRIPMPNSYAPGVLRSKEGQQVFCARLRDMHTATGASSQQLAKIMLHLDILERDHHDFWTAGDEVWGTIRLDEHISDLANAAFRAKEAYSRTVHIILDEMEDYLIGINVDPRGSIRGYKKELRRGFCYDTLLVEHIRMAVDSYEAAIEKLIIPPSEWRGLSGGRRDWLAACMNEYWDRLDVVCAAVSEYTDAPRELIIDAWVSMIFRAFCWHHCHSLVPTGMNLNPEWHRNRMPVYLG</sequence>
<evidence type="ECO:0000313" key="2">
    <source>
        <dbReference type="Proteomes" id="UP001303160"/>
    </source>
</evidence>
<evidence type="ECO:0000313" key="1">
    <source>
        <dbReference type="EMBL" id="KAK4198924.1"/>
    </source>
</evidence>
<name>A0AAN7ATU7_9PEZI</name>
<reference evidence="1" key="1">
    <citation type="journal article" date="2023" name="Mol. Phylogenet. Evol.">
        <title>Genome-scale phylogeny and comparative genomics of the fungal order Sordariales.</title>
        <authorList>
            <person name="Hensen N."/>
            <person name="Bonometti L."/>
            <person name="Westerberg I."/>
            <person name="Brannstrom I.O."/>
            <person name="Guillou S."/>
            <person name="Cros-Aarteil S."/>
            <person name="Calhoun S."/>
            <person name="Haridas S."/>
            <person name="Kuo A."/>
            <person name="Mondo S."/>
            <person name="Pangilinan J."/>
            <person name="Riley R."/>
            <person name="LaButti K."/>
            <person name="Andreopoulos B."/>
            <person name="Lipzen A."/>
            <person name="Chen C."/>
            <person name="Yan M."/>
            <person name="Daum C."/>
            <person name="Ng V."/>
            <person name="Clum A."/>
            <person name="Steindorff A."/>
            <person name="Ohm R.A."/>
            <person name="Martin F."/>
            <person name="Silar P."/>
            <person name="Natvig D.O."/>
            <person name="Lalanne C."/>
            <person name="Gautier V."/>
            <person name="Ament-Velasquez S.L."/>
            <person name="Kruys A."/>
            <person name="Hutchinson M.I."/>
            <person name="Powell A.J."/>
            <person name="Barry K."/>
            <person name="Miller A.N."/>
            <person name="Grigoriev I.V."/>
            <person name="Debuchy R."/>
            <person name="Gladieux P."/>
            <person name="Hiltunen Thoren M."/>
            <person name="Johannesson H."/>
        </authorList>
    </citation>
    <scope>NUCLEOTIDE SEQUENCE</scope>
    <source>
        <strain evidence="1">CBS 315.58</strain>
    </source>
</reference>
<dbReference type="Proteomes" id="UP001303160">
    <property type="component" value="Unassembled WGS sequence"/>
</dbReference>
<dbReference type="EMBL" id="MU863939">
    <property type="protein sequence ID" value="KAK4198924.1"/>
    <property type="molecule type" value="Genomic_DNA"/>
</dbReference>
<keyword evidence="2" id="KW-1185">Reference proteome</keyword>